<dbReference type="InterPro" id="IPR036906">
    <property type="entry name" value="ATPase_V1_fsu_sf"/>
</dbReference>
<organism evidence="4 10">
    <name type="scientific">Streptococcus gallolyticus</name>
    <dbReference type="NCBI Taxonomy" id="315405"/>
    <lineage>
        <taxon>Bacteria</taxon>
        <taxon>Bacillati</taxon>
        <taxon>Bacillota</taxon>
        <taxon>Bacilli</taxon>
        <taxon>Lactobacillales</taxon>
        <taxon>Streptococcaceae</taxon>
        <taxon>Streptococcus</taxon>
    </lineage>
</organism>
<evidence type="ECO:0000313" key="13">
    <source>
        <dbReference type="Proteomes" id="UP000182764"/>
    </source>
</evidence>
<dbReference type="EMBL" id="FOBM01000015">
    <property type="protein sequence ID" value="SEM33567.1"/>
    <property type="molecule type" value="Genomic_DNA"/>
</dbReference>
<reference evidence="11 12" key="3">
    <citation type="submission" date="2016-01" db="EMBL/GenBank/DDBJ databases">
        <title>Highly variable Streptococcus oralis are common among viridans streptococci isolated from primates.</title>
        <authorList>
            <person name="Denapaite D."/>
            <person name="Rieger M."/>
            <person name="Koendgen S."/>
            <person name="Brueckner R."/>
            <person name="Ochigava I."/>
            <person name="Kappeler P."/>
            <person name="Maetz-Rensing K."/>
            <person name="Leendertz F."/>
            <person name="Hakenbeck R."/>
        </authorList>
    </citation>
    <scope>NUCLEOTIDE SEQUENCE [LARGE SCALE GENOMIC DNA]</scope>
    <source>
        <strain evidence="5 11">DD02</strain>
        <strain evidence="6 12">DD03</strain>
    </source>
</reference>
<reference evidence="14" key="4">
    <citation type="submission" date="2016-10" db="EMBL/GenBank/DDBJ databases">
        <authorList>
            <person name="Varghese N."/>
            <person name="Submissions S."/>
        </authorList>
    </citation>
    <scope>NUCLEOTIDE SEQUENCE [LARGE SCALE GENOMIC DNA]</scope>
    <source>
        <strain evidence="14">LMG 15572</strain>
    </source>
</reference>
<proteinExistence type="inferred from homology"/>
<evidence type="ECO:0000313" key="14">
    <source>
        <dbReference type="Proteomes" id="UP000183629"/>
    </source>
</evidence>
<reference evidence="4 10" key="2">
    <citation type="submission" date="2014-05" db="EMBL/GenBank/DDBJ databases">
        <title>Genome sequence of Streptococcus gallolyticus.</title>
        <authorList>
            <person name="Del Campo R."/>
        </authorList>
    </citation>
    <scope>NUCLEOTIDE SEQUENCE [LARGE SCALE GENOMIC DNA]</scope>
    <source>
        <strain evidence="4 10">LMG17956</strain>
    </source>
</reference>
<dbReference type="Proteomes" id="UP000183629">
    <property type="component" value="Unassembled WGS sequence"/>
</dbReference>
<evidence type="ECO:0000313" key="10">
    <source>
        <dbReference type="Proteomes" id="UP000027584"/>
    </source>
</evidence>
<dbReference type="NCBIfam" id="NF002384">
    <property type="entry name" value="PRK01395.1"/>
    <property type="match status" value="1"/>
</dbReference>
<keyword evidence="3" id="KW-0406">Ion transport</keyword>
<dbReference type="Proteomes" id="UP000027584">
    <property type="component" value="Unassembled WGS sequence"/>
</dbReference>
<reference evidence="9 15" key="6">
    <citation type="submission" date="2018-06" db="EMBL/GenBank/DDBJ databases">
        <authorList>
            <consortium name="Pathogen Informatics"/>
            <person name="Doyle S."/>
        </authorList>
    </citation>
    <scope>NUCLEOTIDE SEQUENCE [LARGE SCALE GENOMIC DNA]</scope>
    <source>
        <strain evidence="9 15">NCTC13773</strain>
    </source>
</reference>
<dbReference type="Proteomes" id="UP000249013">
    <property type="component" value="Chromosome 1"/>
</dbReference>
<evidence type="ECO:0000313" key="8">
    <source>
        <dbReference type="EMBL" id="SFU76387.1"/>
    </source>
</evidence>
<dbReference type="OMA" id="IFVTEQV"/>
<evidence type="ECO:0000313" key="6">
    <source>
        <dbReference type="EMBL" id="KXU09693.1"/>
    </source>
</evidence>
<evidence type="ECO:0000313" key="9">
    <source>
        <dbReference type="EMBL" id="SQG80476.1"/>
    </source>
</evidence>
<evidence type="ECO:0000313" key="7">
    <source>
        <dbReference type="EMBL" id="SEM33567.1"/>
    </source>
</evidence>
<dbReference type="EMBL" id="CCBC010000044">
    <property type="protein sequence ID" value="CDO17052.1"/>
    <property type="molecule type" value="Genomic_DNA"/>
</dbReference>
<protein>
    <submittedName>
        <fullName evidence="4">Putative v-type sodium ATP synthase, subunit G</fullName>
    </submittedName>
    <submittedName>
        <fullName evidence="5">V-type ATP synthase subunit F</fullName>
    </submittedName>
    <submittedName>
        <fullName evidence="9">V-type H+-transporting ATPase subunit F</fullName>
        <ecNumber evidence="5 9">3.6.3.14</ecNumber>
    </submittedName>
    <submittedName>
        <fullName evidence="7">V/A-type H+-transporting ATPase subunit F</fullName>
    </submittedName>
</protein>
<reference evidence="7 13" key="5">
    <citation type="submission" date="2016-10" db="EMBL/GenBank/DDBJ databases">
        <authorList>
            <person name="de Groot N.N."/>
        </authorList>
    </citation>
    <scope>NUCLEOTIDE SEQUENCE [LARGE SCALE GENOMIC DNA]</scope>
    <source>
        <strain evidence="8">LMG 15572</strain>
        <strain evidence="7 13">VTM1R29</strain>
    </source>
</reference>
<dbReference type="GO" id="GO:0046961">
    <property type="term" value="F:proton-transporting ATPase activity, rotational mechanism"/>
    <property type="evidence" value="ECO:0007669"/>
    <property type="project" value="InterPro"/>
</dbReference>
<name>A0A060RFG8_9STRE</name>
<dbReference type="Proteomes" id="UP000182764">
    <property type="component" value="Unassembled WGS sequence"/>
</dbReference>
<accession>A0A060RFG8</accession>
<dbReference type="SUPFAM" id="SSF159468">
    <property type="entry name" value="AtpF-like"/>
    <property type="match status" value="1"/>
</dbReference>
<dbReference type="EMBL" id="FPBN01000006">
    <property type="protein sequence ID" value="SFU76387.1"/>
    <property type="molecule type" value="Genomic_DNA"/>
</dbReference>
<keyword evidence="2" id="KW-0813">Transport</keyword>
<evidence type="ECO:0000313" key="11">
    <source>
        <dbReference type="Proteomes" id="UP000070198"/>
    </source>
</evidence>
<dbReference type="EMBL" id="LS483409">
    <property type="protein sequence ID" value="SQG80476.1"/>
    <property type="molecule type" value="Genomic_DNA"/>
</dbReference>
<gene>
    <name evidence="9" type="primary">ntpF</name>
    <name evidence="4" type="ORF">BN963_SGAL_00232</name>
    <name evidence="9" type="ORF">NCTC13773_02307</name>
    <name evidence="7" type="ORF">SAMN04487839_11525</name>
    <name evidence="8" type="ORF">SAMN05660328_10655</name>
    <name evidence="5" type="ORF">SGADD02_00160</name>
    <name evidence="6" type="ORF">SGADD03_00548</name>
</gene>
<dbReference type="PATRIC" id="fig|315405.11.peg.180"/>
<sequence>MDNKKYKIGVVGNRDAILPFRMIGFNTFPVNHAQEAINTLRQLAMNDYGIVYLTEDIAAEIPDTIAYYDTQVTPAVILIPTHKGSAGLGLQRVQDNVEKAVGQNIL</sequence>
<dbReference type="GeneID" id="57920814"/>
<dbReference type="AlphaFoldDB" id="A0A060RFG8"/>
<keyword evidence="14" id="KW-1185">Reference proteome</keyword>
<dbReference type="InterPro" id="IPR008218">
    <property type="entry name" value="ATPase_V1-cplx_f_g_su"/>
</dbReference>
<evidence type="ECO:0000256" key="3">
    <source>
        <dbReference type="ARBA" id="ARBA00023065"/>
    </source>
</evidence>
<evidence type="ECO:0000313" key="5">
    <source>
        <dbReference type="EMBL" id="KXT73518.1"/>
    </source>
</evidence>
<evidence type="ECO:0000256" key="2">
    <source>
        <dbReference type="ARBA" id="ARBA00022448"/>
    </source>
</evidence>
<evidence type="ECO:0000313" key="15">
    <source>
        <dbReference type="Proteomes" id="UP000249013"/>
    </source>
</evidence>
<dbReference type="EMBL" id="LQXV01000138">
    <property type="protein sequence ID" value="KXU09693.1"/>
    <property type="molecule type" value="Genomic_DNA"/>
</dbReference>
<dbReference type="GO" id="GO:0016787">
    <property type="term" value="F:hydrolase activity"/>
    <property type="evidence" value="ECO:0007669"/>
    <property type="project" value="UniProtKB-KW"/>
</dbReference>
<dbReference type="Pfam" id="PF01990">
    <property type="entry name" value="ATP-synt_F"/>
    <property type="match status" value="1"/>
</dbReference>
<evidence type="ECO:0000313" key="4">
    <source>
        <dbReference type="EMBL" id="CDO17052.1"/>
    </source>
</evidence>
<evidence type="ECO:0000313" key="12">
    <source>
        <dbReference type="Proteomes" id="UP000071927"/>
    </source>
</evidence>
<dbReference type="Proteomes" id="UP000070198">
    <property type="component" value="Unassembled WGS sequence"/>
</dbReference>
<dbReference type="EC" id="3.6.3.14" evidence="5 9"/>
<comment type="similarity">
    <text evidence="1">Belongs to the V-ATPase F subunit family.</text>
</comment>
<dbReference type="Proteomes" id="UP000071927">
    <property type="component" value="Unassembled WGS sequence"/>
</dbReference>
<dbReference type="Gene3D" id="3.40.50.10580">
    <property type="entry name" value="ATPase, V1 complex, subunit F"/>
    <property type="match status" value="1"/>
</dbReference>
<dbReference type="RefSeq" id="WP_009855048.1">
    <property type="nucleotide sequence ID" value="NZ_CP054015.1"/>
</dbReference>
<evidence type="ECO:0000256" key="1">
    <source>
        <dbReference type="ARBA" id="ARBA00010148"/>
    </source>
</evidence>
<reference evidence="4 10" key="1">
    <citation type="submission" date="2014-02" db="EMBL/GenBank/DDBJ databases">
        <authorList>
            <person name="Manrique M."/>
        </authorList>
    </citation>
    <scope>NUCLEOTIDE SEQUENCE [LARGE SCALE GENOMIC DNA]</scope>
    <source>
        <strain evidence="4 10">LMG17956</strain>
    </source>
</reference>
<dbReference type="EMBL" id="LQOF01000020">
    <property type="protein sequence ID" value="KXT73518.1"/>
    <property type="molecule type" value="Genomic_DNA"/>
</dbReference>
<keyword evidence="5" id="KW-0378">Hydrolase</keyword>